<accession>A0A8J3IK92</accession>
<organism evidence="1 2">
    <name type="scientific">Reticulibacter mediterranei</name>
    <dbReference type="NCBI Taxonomy" id="2778369"/>
    <lineage>
        <taxon>Bacteria</taxon>
        <taxon>Bacillati</taxon>
        <taxon>Chloroflexota</taxon>
        <taxon>Ktedonobacteria</taxon>
        <taxon>Ktedonobacterales</taxon>
        <taxon>Reticulibacteraceae</taxon>
        <taxon>Reticulibacter</taxon>
    </lineage>
</organism>
<dbReference type="EMBL" id="BNJK01000001">
    <property type="protein sequence ID" value="GHO91116.1"/>
    <property type="molecule type" value="Genomic_DNA"/>
</dbReference>
<evidence type="ECO:0000313" key="2">
    <source>
        <dbReference type="Proteomes" id="UP000597444"/>
    </source>
</evidence>
<sequence>MQRLILFALSASRDRLEDHHLELLILPILRLHQLSLASEHRQCCRWVALSQMDPGLAKRELVCLSQMGCR</sequence>
<proteinExistence type="predicted"/>
<name>A0A8J3IK92_9CHLR</name>
<comment type="caution">
    <text evidence="1">The sequence shown here is derived from an EMBL/GenBank/DDBJ whole genome shotgun (WGS) entry which is preliminary data.</text>
</comment>
<keyword evidence="2" id="KW-1185">Reference proteome</keyword>
<evidence type="ECO:0000313" key="1">
    <source>
        <dbReference type="EMBL" id="GHO91116.1"/>
    </source>
</evidence>
<dbReference type="AlphaFoldDB" id="A0A8J3IK92"/>
<protein>
    <submittedName>
        <fullName evidence="1">Uncharacterized protein</fullName>
    </submittedName>
</protein>
<gene>
    <name evidence="1" type="ORF">KSF_011640</name>
</gene>
<reference evidence="1" key="1">
    <citation type="submission" date="2020-10" db="EMBL/GenBank/DDBJ databases">
        <title>Taxonomic study of unclassified bacteria belonging to the class Ktedonobacteria.</title>
        <authorList>
            <person name="Yabe S."/>
            <person name="Wang C.M."/>
            <person name="Zheng Y."/>
            <person name="Sakai Y."/>
            <person name="Cavaletti L."/>
            <person name="Monciardini P."/>
            <person name="Donadio S."/>
        </authorList>
    </citation>
    <scope>NUCLEOTIDE SEQUENCE</scope>
    <source>
        <strain evidence="1">ID150040</strain>
    </source>
</reference>
<dbReference type="Proteomes" id="UP000597444">
    <property type="component" value="Unassembled WGS sequence"/>
</dbReference>